<reference evidence="9" key="1">
    <citation type="submission" date="2024-07" db="EMBL/GenBank/DDBJ databases">
        <title>Two chromosome-level genome assemblies of Korean endemic species Abeliophyllum distichum and Forsythia ovata (Oleaceae).</title>
        <authorList>
            <person name="Jang H."/>
        </authorList>
    </citation>
    <scope>NUCLEOTIDE SEQUENCE [LARGE SCALE GENOMIC DNA]</scope>
</reference>
<gene>
    <name evidence="8" type="ORF">Fot_23395</name>
</gene>
<dbReference type="Gene3D" id="2.60.120.330">
    <property type="entry name" value="B-lactam Antibiotic, Isopenicillin N Synthase, Chain"/>
    <property type="match status" value="1"/>
</dbReference>
<accession>A0ABD1V0G2</accession>
<keyword evidence="5 6" id="KW-0408">Iron</keyword>
<dbReference type="GO" id="GO:0031418">
    <property type="term" value="F:L-ascorbic acid binding"/>
    <property type="evidence" value="ECO:0007669"/>
    <property type="project" value="UniProtKB-KW"/>
</dbReference>
<comment type="similarity">
    <text evidence="1 6">Belongs to the iron/ascorbate-dependent oxidoreductase family.</text>
</comment>
<dbReference type="GO" id="GO:0016706">
    <property type="term" value="F:2-oxoglutarate-dependent dioxygenase activity"/>
    <property type="evidence" value="ECO:0007669"/>
    <property type="project" value="UniProtKB-ARBA"/>
</dbReference>
<keyword evidence="4 6" id="KW-0560">Oxidoreductase</keyword>
<dbReference type="FunFam" id="2.60.120.330:FF:000005">
    <property type="entry name" value="1-aminocyclopropane-1-carboxylate oxidase homolog 1"/>
    <property type="match status" value="1"/>
</dbReference>
<feature type="domain" description="Fe2OG dioxygenase" evidence="7">
    <location>
        <begin position="215"/>
        <end position="320"/>
    </location>
</feature>
<dbReference type="PROSITE" id="PS51471">
    <property type="entry name" value="FE2OG_OXY"/>
    <property type="match status" value="1"/>
</dbReference>
<evidence type="ECO:0000256" key="4">
    <source>
        <dbReference type="ARBA" id="ARBA00023002"/>
    </source>
</evidence>
<dbReference type="GO" id="GO:0009805">
    <property type="term" value="P:coumarin biosynthetic process"/>
    <property type="evidence" value="ECO:0007669"/>
    <property type="project" value="UniProtKB-ARBA"/>
</dbReference>
<dbReference type="PANTHER" id="PTHR10209">
    <property type="entry name" value="OXIDOREDUCTASE, 2OG-FE II OXYGENASE FAMILY PROTEIN"/>
    <property type="match status" value="1"/>
</dbReference>
<organism evidence="8 9">
    <name type="scientific">Forsythia ovata</name>
    <dbReference type="NCBI Taxonomy" id="205694"/>
    <lineage>
        <taxon>Eukaryota</taxon>
        <taxon>Viridiplantae</taxon>
        <taxon>Streptophyta</taxon>
        <taxon>Embryophyta</taxon>
        <taxon>Tracheophyta</taxon>
        <taxon>Spermatophyta</taxon>
        <taxon>Magnoliopsida</taxon>
        <taxon>eudicotyledons</taxon>
        <taxon>Gunneridae</taxon>
        <taxon>Pentapetalae</taxon>
        <taxon>asterids</taxon>
        <taxon>lamiids</taxon>
        <taxon>Lamiales</taxon>
        <taxon>Oleaceae</taxon>
        <taxon>Forsythieae</taxon>
        <taxon>Forsythia</taxon>
    </lineage>
</organism>
<dbReference type="Proteomes" id="UP001604277">
    <property type="component" value="Unassembled WGS sequence"/>
</dbReference>
<comment type="caution">
    <text evidence="8">The sequence shown here is derived from an EMBL/GenBank/DDBJ whole genome shotgun (WGS) entry which is preliminary data.</text>
</comment>
<dbReference type="GO" id="GO:0046872">
    <property type="term" value="F:metal ion binding"/>
    <property type="evidence" value="ECO:0007669"/>
    <property type="project" value="UniProtKB-KW"/>
</dbReference>
<keyword evidence="3" id="KW-0847">Vitamin C</keyword>
<dbReference type="InterPro" id="IPR026992">
    <property type="entry name" value="DIOX_N"/>
</dbReference>
<dbReference type="SUPFAM" id="SSF51197">
    <property type="entry name" value="Clavaminate synthase-like"/>
    <property type="match status" value="1"/>
</dbReference>
<evidence type="ECO:0000256" key="1">
    <source>
        <dbReference type="ARBA" id="ARBA00008056"/>
    </source>
</evidence>
<dbReference type="GO" id="GO:0002238">
    <property type="term" value="P:response to molecule of fungal origin"/>
    <property type="evidence" value="ECO:0007669"/>
    <property type="project" value="UniProtKB-ARBA"/>
</dbReference>
<proteinExistence type="inferred from homology"/>
<evidence type="ECO:0000259" key="7">
    <source>
        <dbReference type="PROSITE" id="PS51471"/>
    </source>
</evidence>
<protein>
    <submittedName>
        <fullName evidence="8">1-aminocyclopropane-1-carboxylate oxidase-like protein 1</fullName>
    </submittedName>
</protein>
<dbReference type="Pfam" id="PF14226">
    <property type="entry name" value="DIOX_N"/>
    <property type="match status" value="1"/>
</dbReference>
<dbReference type="InterPro" id="IPR005123">
    <property type="entry name" value="Oxoglu/Fe-dep_dioxygenase_dom"/>
</dbReference>
<name>A0ABD1V0G2_9LAMI</name>
<evidence type="ECO:0000256" key="5">
    <source>
        <dbReference type="ARBA" id="ARBA00023004"/>
    </source>
</evidence>
<dbReference type="EMBL" id="JBFOLJ010000006">
    <property type="protein sequence ID" value="KAL2530794.1"/>
    <property type="molecule type" value="Genomic_DNA"/>
</dbReference>
<dbReference type="Pfam" id="PF03171">
    <property type="entry name" value="2OG-FeII_Oxy"/>
    <property type="match status" value="1"/>
</dbReference>
<evidence type="ECO:0000256" key="2">
    <source>
        <dbReference type="ARBA" id="ARBA00022723"/>
    </source>
</evidence>
<keyword evidence="2 6" id="KW-0479">Metal-binding</keyword>
<sequence>MNMSTLKESLPESAENNDRVKELKAFEETKSGVKGLVDSGISKIPKIFIRPHDELADESNHVRSNIQVPIIDLRGFKTDDDHRKKIINDLKQASKDCGFFQVLNHGIPLSVLDGMIDGIRRFHEQDAEIKKEFYSRDRIKKVKYASNIDLYQSSAANWRDTLTISLLVSDRVEPDELPEVCRSSTIEYIDQVTKLGELLFELLAEALDLKREHLVAMGCGGGRTFVCHYYPACPEPELTMGTSKHTDPAFLTILLQDQIGGLQVLKNNQWIDVQPLAGSLVVNIGDLLQIISNDEFKSAEHRVVANRVGPRISTACFFTGIVVPPKIYGPIEELITEENPPIYKDFTVSDYISKFFSKAIDKSSLDDFKLQVQKSPQI</sequence>
<keyword evidence="9" id="KW-1185">Reference proteome</keyword>
<evidence type="ECO:0000313" key="9">
    <source>
        <dbReference type="Proteomes" id="UP001604277"/>
    </source>
</evidence>
<evidence type="ECO:0000313" key="8">
    <source>
        <dbReference type="EMBL" id="KAL2530794.1"/>
    </source>
</evidence>
<dbReference type="InterPro" id="IPR044861">
    <property type="entry name" value="IPNS-like_FE2OG_OXY"/>
</dbReference>
<evidence type="ECO:0000256" key="6">
    <source>
        <dbReference type="RuleBase" id="RU003682"/>
    </source>
</evidence>
<evidence type="ECO:0000256" key="3">
    <source>
        <dbReference type="ARBA" id="ARBA00022896"/>
    </source>
</evidence>
<dbReference type="AlphaFoldDB" id="A0ABD1V0G2"/>
<dbReference type="PANTHER" id="PTHR10209:SF429">
    <property type="entry name" value="1-AMINOCYCLOPROPANE-1-CARBOXYLATE OXIDASE HOMOLOG 1-LIKE"/>
    <property type="match status" value="1"/>
</dbReference>
<dbReference type="InterPro" id="IPR027443">
    <property type="entry name" value="IPNS-like_sf"/>
</dbReference>